<keyword evidence="4" id="KW-0346">Stress response</keyword>
<dbReference type="GO" id="GO:0003700">
    <property type="term" value="F:DNA-binding transcription factor activity"/>
    <property type="evidence" value="ECO:0007669"/>
    <property type="project" value="InterPro"/>
</dbReference>
<dbReference type="Gene3D" id="3.30.730.10">
    <property type="entry name" value="AP2/ERF domain"/>
    <property type="match status" value="1"/>
</dbReference>
<dbReference type="InterPro" id="IPR036955">
    <property type="entry name" value="AP2/ERF_dom_sf"/>
</dbReference>
<dbReference type="SMART" id="SM00380">
    <property type="entry name" value="AP2"/>
    <property type="match status" value="1"/>
</dbReference>
<evidence type="ECO:0000256" key="7">
    <source>
        <dbReference type="ARBA" id="ARBA00023163"/>
    </source>
</evidence>
<evidence type="ECO:0000256" key="8">
    <source>
        <dbReference type="ARBA" id="ARBA00023242"/>
    </source>
</evidence>
<organism evidence="11 12">
    <name type="scientific">Papaver atlanticum</name>
    <dbReference type="NCBI Taxonomy" id="357466"/>
    <lineage>
        <taxon>Eukaryota</taxon>
        <taxon>Viridiplantae</taxon>
        <taxon>Streptophyta</taxon>
        <taxon>Embryophyta</taxon>
        <taxon>Tracheophyta</taxon>
        <taxon>Spermatophyta</taxon>
        <taxon>Magnoliopsida</taxon>
        <taxon>Ranunculales</taxon>
        <taxon>Papaveraceae</taxon>
        <taxon>Papaveroideae</taxon>
        <taxon>Papaver</taxon>
    </lineage>
</organism>
<comment type="subcellular location">
    <subcellularLocation>
        <location evidence="1">Nucleus</location>
    </subcellularLocation>
</comment>
<proteinExistence type="inferred from homology"/>
<accession>A0AAD4RVF8</accession>
<dbReference type="GO" id="GO:0031625">
    <property type="term" value="F:ubiquitin protein ligase binding"/>
    <property type="evidence" value="ECO:0007669"/>
    <property type="project" value="InterPro"/>
</dbReference>
<dbReference type="Pfam" id="PF00888">
    <property type="entry name" value="Cullin"/>
    <property type="match status" value="1"/>
</dbReference>
<dbReference type="PANTHER" id="PTHR31241:SF62">
    <property type="entry name" value="DEHYDRATION-RESPONSIVE ELEMENT-BINDING PROTEIN 2D"/>
    <property type="match status" value="1"/>
</dbReference>
<evidence type="ECO:0000313" key="11">
    <source>
        <dbReference type="EMBL" id="KAI3835311.1"/>
    </source>
</evidence>
<feature type="domain" description="AP2/ERF" evidence="10">
    <location>
        <begin position="156"/>
        <end position="212"/>
    </location>
</feature>
<dbReference type="EMBL" id="JAJJMB010017752">
    <property type="protein sequence ID" value="KAI3835311.1"/>
    <property type="molecule type" value="Genomic_DNA"/>
</dbReference>
<keyword evidence="7" id="KW-0804">Transcription</keyword>
<dbReference type="SUPFAM" id="SSF54171">
    <property type="entry name" value="DNA-binding domain"/>
    <property type="match status" value="1"/>
</dbReference>
<comment type="similarity">
    <text evidence="9">Belongs to the AP2/ERF transcription factor family. ERF subfamily.</text>
</comment>
<dbReference type="InterPro" id="IPR016177">
    <property type="entry name" value="DNA-bd_dom_sf"/>
</dbReference>
<evidence type="ECO:0000256" key="5">
    <source>
        <dbReference type="ARBA" id="ARBA00023125"/>
    </source>
</evidence>
<comment type="similarity">
    <text evidence="2">Belongs to the cullin family.</text>
</comment>
<keyword evidence="12" id="KW-1185">Reference proteome</keyword>
<dbReference type="PRINTS" id="PR00367">
    <property type="entry name" value="ETHRSPELEMNT"/>
</dbReference>
<dbReference type="Proteomes" id="UP001202328">
    <property type="component" value="Unassembled WGS sequence"/>
</dbReference>
<dbReference type="PROSITE" id="PS51032">
    <property type="entry name" value="AP2_ERF"/>
    <property type="match status" value="1"/>
</dbReference>
<dbReference type="InterPro" id="IPR001471">
    <property type="entry name" value="AP2/ERF_dom"/>
</dbReference>
<evidence type="ECO:0000256" key="9">
    <source>
        <dbReference type="ARBA" id="ARBA00024343"/>
    </source>
</evidence>
<evidence type="ECO:0000256" key="2">
    <source>
        <dbReference type="ARBA" id="ARBA00006019"/>
    </source>
</evidence>
<dbReference type="FunFam" id="3.30.730.10:FF:000001">
    <property type="entry name" value="Ethylene-responsive transcription factor 2"/>
    <property type="match status" value="1"/>
</dbReference>
<dbReference type="InterPro" id="IPR001373">
    <property type="entry name" value="Cullin_N"/>
</dbReference>
<evidence type="ECO:0000259" key="10">
    <source>
        <dbReference type="PROSITE" id="PS51032"/>
    </source>
</evidence>
<dbReference type="AlphaFoldDB" id="A0AAD4RVF8"/>
<evidence type="ECO:0000313" key="12">
    <source>
        <dbReference type="Proteomes" id="UP001202328"/>
    </source>
</evidence>
<gene>
    <name evidence="11" type="ORF">MKW98_020427</name>
</gene>
<keyword evidence="8" id="KW-0539">Nucleus</keyword>
<keyword evidence="5" id="KW-0238">DNA-binding</keyword>
<keyword evidence="6" id="KW-0010">Activator</keyword>
<dbReference type="SUPFAM" id="SSF74788">
    <property type="entry name" value="Cullin repeat-like"/>
    <property type="match status" value="2"/>
</dbReference>
<evidence type="ECO:0000256" key="4">
    <source>
        <dbReference type="ARBA" id="ARBA00023016"/>
    </source>
</evidence>
<name>A0AAD4RVF8_9MAGN</name>
<dbReference type="CDD" id="cd00018">
    <property type="entry name" value="AP2"/>
    <property type="match status" value="1"/>
</dbReference>
<protein>
    <recommendedName>
        <fullName evidence="10">AP2/ERF domain-containing protein</fullName>
    </recommendedName>
</protein>
<evidence type="ECO:0000256" key="3">
    <source>
        <dbReference type="ARBA" id="ARBA00023015"/>
    </source>
</evidence>
<reference evidence="11" key="1">
    <citation type="submission" date="2022-04" db="EMBL/GenBank/DDBJ databases">
        <title>A functionally conserved STORR gene fusion in Papaver species that diverged 16.8 million years ago.</title>
        <authorList>
            <person name="Catania T."/>
        </authorList>
    </citation>
    <scope>NUCLEOTIDE SEQUENCE</scope>
    <source>
        <strain evidence="11">S-188037</strain>
    </source>
</reference>
<comment type="caution">
    <text evidence="11">The sequence shown here is derived from an EMBL/GenBank/DDBJ whole genome shotgun (WGS) entry which is preliminary data.</text>
</comment>
<evidence type="ECO:0000256" key="1">
    <source>
        <dbReference type="ARBA" id="ARBA00004123"/>
    </source>
</evidence>
<dbReference type="GO" id="GO:0006511">
    <property type="term" value="P:ubiquitin-dependent protein catabolic process"/>
    <property type="evidence" value="ECO:0007669"/>
    <property type="project" value="InterPro"/>
</dbReference>
<dbReference type="GO" id="GO:0006950">
    <property type="term" value="P:response to stress"/>
    <property type="evidence" value="ECO:0007669"/>
    <property type="project" value="TreeGrafter"/>
</dbReference>
<dbReference type="GO" id="GO:0005634">
    <property type="term" value="C:nucleus"/>
    <property type="evidence" value="ECO:0007669"/>
    <property type="project" value="UniProtKB-SubCell"/>
</dbReference>
<dbReference type="GO" id="GO:0000976">
    <property type="term" value="F:transcription cis-regulatory region binding"/>
    <property type="evidence" value="ECO:0007669"/>
    <property type="project" value="TreeGrafter"/>
</dbReference>
<dbReference type="InterPro" id="IPR016159">
    <property type="entry name" value="Cullin_repeat-like_dom_sf"/>
</dbReference>
<sequence length="371" mass="43007">METSSSIELEDGWGILQTGITKLINLIEGVPESPMDADFWRKLYTAVHTKGQPAPRDNSKQLYERYKGVFNDYLSSKVSAAIEENHDDVSMLQEFVNKWANHKVMVIKFSPYFNILDRLVKYQVQQPNKIFRKQKRKVSIKGCTRGKGGPKNLKCRYRGIRQRKWGKWASEIRQPNTLRLWLGTFETAIQASQAYDDASRRMYGEHAFLNFPDVKQLAKSVSEVGRRAEESKIGVLKREPLECDTGVSCFREVVYEKMKVKVRDAVIALINREREGNEIDRGLVKNVLEVFVEIGNENLDYYVNDFETAFLIDMVDYYTRITAVDCLQMEKDRVSHYLHFSTEEKLLKQVHGRLLPENAQQDLGKEMQCKA</sequence>
<keyword evidence="3" id="KW-0805">Transcription regulation</keyword>
<dbReference type="Gene3D" id="1.20.1310.10">
    <property type="entry name" value="Cullin Repeats"/>
    <property type="match status" value="2"/>
</dbReference>
<dbReference type="GO" id="GO:0045893">
    <property type="term" value="P:positive regulation of DNA-templated transcription"/>
    <property type="evidence" value="ECO:0007669"/>
    <property type="project" value="TreeGrafter"/>
</dbReference>
<evidence type="ECO:0000256" key="6">
    <source>
        <dbReference type="ARBA" id="ARBA00023159"/>
    </source>
</evidence>
<dbReference type="PANTHER" id="PTHR31241">
    <property type="entry name" value="DEHYDRATION-RESPONSIVE ELEMENT-BINDING PROTEIN 2C"/>
    <property type="match status" value="1"/>
</dbReference>